<sequence length="307" mass="33774">MIEAMDAIAREQEELAALIERFSGEDGVHATAVPSLHLIRSSAVTEPIYTVHQPALCIVAQGAKVVMLAQESFRYGPADYLVVSVDLPVSGQIVQASPDRPYLCFRLDFDPNEVVAIVEESALTPNQTGKAGRGLFVSRTNSALLGAVIRLMRLLESPEDVPVLAPLISREILYRILKGEQGDVLAQIATAGGASGRIADVIERIRRHYEQPLRIEELASLANMSASSLHRHFKEVTAMSPLQYQKQLRLQEARRLLLAEASDAADVGFRVGYESPSQFSRECARLFGLPPMTDMKRLRKTAGQRTI</sequence>
<dbReference type="EMBL" id="JACXIY010000022">
    <property type="protein sequence ID" value="MBD2870569.1"/>
    <property type="molecule type" value="Genomic_DNA"/>
</dbReference>
<dbReference type="InterPro" id="IPR009057">
    <property type="entry name" value="Homeodomain-like_sf"/>
</dbReference>
<comment type="caution">
    <text evidence="4">The sequence shown here is derived from an EMBL/GenBank/DDBJ whole genome shotgun (WGS) entry which is preliminary data.</text>
</comment>
<dbReference type="GO" id="GO:0003700">
    <property type="term" value="F:DNA-binding transcription factor activity"/>
    <property type="evidence" value="ECO:0007669"/>
    <property type="project" value="InterPro"/>
</dbReference>
<evidence type="ECO:0000256" key="2">
    <source>
        <dbReference type="ARBA" id="ARBA00023163"/>
    </source>
</evidence>
<reference evidence="4" key="1">
    <citation type="submission" date="2020-09" db="EMBL/GenBank/DDBJ databases">
        <title>A novel bacterium of genus Paenibacillus, isolated from South China Sea.</title>
        <authorList>
            <person name="Huang H."/>
            <person name="Mo K."/>
            <person name="Hu Y."/>
        </authorList>
    </citation>
    <scope>NUCLEOTIDE SEQUENCE</scope>
    <source>
        <strain evidence="4">IB182493</strain>
    </source>
</reference>
<organism evidence="4 5">
    <name type="scientific">Paenibacillus arenilitoris</name>
    <dbReference type="NCBI Taxonomy" id="2772299"/>
    <lineage>
        <taxon>Bacteria</taxon>
        <taxon>Bacillati</taxon>
        <taxon>Bacillota</taxon>
        <taxon>Bacilli</taxon>
        <taxon>Bacillales</taxon>
        <taxon>Paenibacillaceae</taxon>
        <taxon>Paenibacillus</taxon>
    </lineage>
</organism>
<dbReference type="Gene3D" id="1.10.10.60">
    <property type="entry name" value="Homeodomain-like"/>
    <property type="match status" value="2"/>
</dbReference>
<dbReference type="PANTHER" id="PTHR43436:SF1">
    <property type="entry name" value="TRANSCRIPTIONAL REGULATORY PROTEIN"/>
    <property type="match status" value="1"/>
</dbReference>
<dbReference type="Pfam" id="PF12833">
    <property type="entry name" value="HTH_18"/>
    <property type="match status" value="1"/>
</dbReference>
<accession>A0A927CM50</accession>
<proteinExistence type="predicted"/>
<evidence type="ECO:0000259" key="3">
    <source>
        <dbReference type="PROSITE" id="PS01124"/>
    </source>
</evidence>
<dbReference type="Pfam" id="PF06719">
    <property type="entry name" value="AraC_N"/>
    <property type="match status" value="1"/>
</dbReference>
<dbReference type="Proteomes" id="UP000632125">
    <property type="component" value="Unassembled WGS sequence"/>
</dbReference>
<dbReference type="RefSeq" id="WP_190863608.1">
    <property type="nucleotide sequence ID" value="NZ_JACXIY010000022.1"/>
</dbReference>
<dbReference type="SMART" id="SM00342">
    <property type="entry name" value="HTH_ARAC"/>
    <property type="match status" value="1"/>
</dbReference>
<dbReference type="PROSITE" id="PS01124">
    <property type="entry name" value="HTH_ARAC_FAMILY_2"/>
    <property type="match status" value="1"/>
</dbReference>
<gene>
    <name evidence="4" type="ORF">IDH41_18465</name>
</gene>
<keyword evidence="1" id="KW-0805">Transcription regulation</keyword>
<dbReference type="PANTHER" id="PTHR43436">
    <property type="entry name" value="ARAC-FAMILY TRANSCRIPTIONAL REGULATOR"/>
    <property type="match status" value="1"/>
</dbReference>
<protein>
    <submittedName>
        <fullName evidence="4">AraC family transcriptional regulator</fullName>
    </submittedName>
</protein>
<dbReference type="SUPFAM" id="SSF46689">
    <property type="entry name" value="Homeodomain-like"/>
    <property type="match status" value="2"/>
</dbReference>
<dbReference type="InterPro" id="IPR009594">
    <property type="entry name" value="Tscrpt_reg_HTH_AraC_N"/>
</dbReference>
<dbReference type="GO" id="GO:0043565">
    <property type="term" value="F:sequence-specific DNA binding"/>
    <property type="evidence" value="ECO:0007669"/>
    <property type="project" value="InterPro"/>
</dbReference>
<dbReference type="AlphaFoldDB" id="A0A927CM50"/>
<keyword evidence="2" id="KW-0804">Transcription</keyword>
<name>A0A927CM50_9BACL</name>
<evidence type="ECO:0000313" key="5">
    <source>
        <dbReference type="Proteomes" id="UP000632125"/>
    </source>
</evidence>
<evidence type="ECO:0000313" key="4">
    <source>
        <dbReference type="EMBL" id="MBD2870569.1"/>
    </source>
</evidence>
<evidence type="ECO:0000256" key="1">
    <source>
        <dbReference type="ARBA" id="ARBA00023015"/>
    </source>
</evidence>
<feature type="domain" description="HTH araC/xylS-type" evidence="3">
    <location>
        <begin position="199"/>
        <end position="297"/>
    </location>
</feature>
<dbReference type="InterPro" id="IPR018060">
    <property type="entry name" value="HTH_AraC"/>
</dbReference>
<keyword evidence="5" id="KW-1185">Reference proteome</keyword>